<evidence type="ECO:0000256" key="1">
    <source>
        <dbReference type="SAM" id="MobiDB-lite"/>
    </source>
</evidence>
<reference evidence="2" key="1">
    <citation type="submission" date="2015-10" db="EMBL/GenBank/DDBJ databases">
        <authorList>
            <person name="Gilbert D.G."/>
        </authorList>
    </citation>
    <scope>NUCLEOTIDE SEQUENCE</scope>
</reference>
<accession>A0A160TQI3</accession>
<organism evidence="2">
    <name type="scientific">hydrothermal vent metagenome</name>
    <dbReference type="NCBI Taxonomy" id="652676"/>
    <lineage>
        <taxon>unclassified sequences</taxon>
        <taxon>metagenomes</taxon>
        <taxon>ecological metagenomes</taxon>
    </lineage>
</organism>
<dbReference type="AlphaFoldDB" id="A0A160TQI3"/>
<proteinExistence type="predicted"/>
<feature type="region of interest" description="Disordered" evidence="1">
    <location>
        <begin position="1"/>
        <end position="23"/>
    </location>
</feature>
<gene>
    <name evidence="2" type="ORF">MGWOODY_XGa121</name>
</gene>
<protein>
    <submittedName>
        <fullName evidence="2">Uncharacterized protein</fullName>
    </submittedName>
</protein>
<evidence type="ECO:0000313" key="2">
    <source>
        <dbReference type="EMBL" id="CUS50548.1"/>
    </source>
</evidence>
<name>A0A160TQI3_9ZZZZ</name>
<dbReference type="EMBL" id="CZRL01000032">
    <property type="protein sequence ID" value="CUS50548.1"/>
    <property type="molecule type" value="Genomic_DNA"/>
</dbReference>
<sequence length="43" mass="4818">MNQEDWLPIHTPRPSAHAHAPNMALSRQSRVLTLKAVPDQSSE</sequence>